<comment type="caution">
    <text evidence="7">The sequence shown here is derived from an EMBL/GenBank/DDBJ whole genome shotgun (WGS) entry which is preliminary data.</text>
</comment>
<name>A0A1F6TZ83_9PROT</name>
<dbReference type="InterPro" id="IPR058792">
    <property type="entry name" value="Beta-barrel_RND_2"/>
</dbReference>
<gene>
    <name evidence="7" type="ORF">A3A87_01000</name>
</gene>
<dbReference type="FunFam" id="2.40.420.20:FF:000003">
    <property type="entry name" value="Cation efflux system protein cusB"/>
    <property type="match status" value="1"/>
</dbReference>
<dbReference type="EMBL" id="MFTC01000070">
    <property type="protein sequence ID" value="OGI50411.1"/>
    <property type="molecule type" value="Genomic_DNA"/>
</dbReference>
<protein>
    <submittedName>
        <fullName evidence="7">Uncharacterized protein</fullName>
    </submittedName>
</protein>
<dbReference type="PANTHER" id="PTHR30097:SF15">
    <property type="entry name" value="CATION EFFLUX SYSTEM PROTEIN CUSB"/>
    <property type="match status" value="1"/>
</dbReference>
<dbReference type="Pfam" id="PF19335">
    <property type="entry name" value="HMBD"/>
    <property type="match status" value="1"/>
</dbReference>
<dbReference type="GO" id="GO:0030288">
    <property type="term" value="C:outer membrane-bounded periplasmic space"/>
    <property type="evidence" value="ECO:0007669"/>
    <property type="project" value="TreeGrafter"/>
</dbReference>
<evidence type="ECO:0000259" key="5">
    <source>
        <dbReference type="Pfam" id="PF25954"/>
    </source>
</evidence>
<keyword evidence="2" id="KW-0732">Signal</keyword>
<proteinExistence type="predicted"/>
<keyword evidence="1" id="KW-0813">Transport</keyword>
<evidence type="ECO:0000256" key="2">
    <source>
        <dbReference type="ARBA" id="ARBA00022729"/>
    </source>
</evidence>
<dbReference type="PANTHER" id="PTHR30097">
    <property type="entry name" value="CATION EFFLUX SYSTEM PROTEIN CUSB"/>
    <property type="match status" value="1"/>
</dbReference>
<sequence length="285" mass="31115">MKTRQLRGLLAAGVVVALGIVTAVWYTRPDKTGTVAPSAAKGERKVLYWADPMTPGFKSDKPGKSPFMDMELVPVYEDEADATIVSVRPEIVQNLGVRTYTVTRGSQPRRVATTGYLFRDARGFAVLVDLIDRDASFVRAGNRAEVRVADVPDRTWSGVIEEIESDVDIGARTLKARLRLSRADAVLKPNMFAEVTILGTAAGKQALFIPREALIRTGSRNAVVLALGSGRFQPVEVTPGIESDDWIEIRHGIKEGDVVVTSGQFLIDSEASVRASFQRMEAVEK</sequence>
<keyword evidence="3" id="KW-0406">Ion transport</keyword>
<dbReference type="Gene3D" id="2.40.30.170">
    <property type="match status" value="1"/>
</dbReference>
<dbReference type="AlphaFoldDB" id="A0A1F6TZ83"/>
<feature type="domain" description="Heavy metal binding" evidence="4">
    <location>
        <begin position="48"/>
        <end position="75"/>
    </location>
</feature>
<dbReference type="GO" id="GO:0015679">
    <property type="term" value="P:plasma membrane copper ion transport"/>
    <property type="evidence" value="ECO:0007669"/>
    <property type="project" value="TreeGrafter"/>
</dbReference>
<dbReference type="InterPro" id="IPR051909">
    <property type="entry name" value="MFP_Cation_Efflux"/>
</dbReference>
<organism evidence="7 8">
    <name type="scientific">Candidatus Muproteobacteria bacterium RIFCSPLOWO2_01_FULL_60_18</name>
    <dbReference type="NCBI Taxonomy" id="1817768"/>
    <lineage>
        <taxon>Bacteria</taxon>
        <taxon>Pseudomonadati</taxon>
        <taxon>Pseudomonadota</taxon>
        <taxon>Candidatus Muproteobacteria</taxon>
    </lineage>
</organism>
<evidence type="ECO:0000256" key="1">
    <source>
        <dbReference type="ARBA" id="ARBA00022448"/>
    </source>
</evidence>
<dbReference type="Gene3D" id="2.40.420.20">
    <property type="match status" value="1"/>
</dbReference>
<dbReference type="InterPro" id="IPR045800">
    <property type="entry name" value="HMBD"/>
</dbReference>
<evidence type="ECO:0000313" key="7">
    <source>
        <dbReference type="EMBL" id="OGI50411.1"/>
    </source>
</evidence>
<evidence type="ECO:0000259" key="6">
    <source>
        <dbReference type="Pfam" id="PF25967"/>
    </source>
</evidence>
<dbReference type="Proteomes" id="UP000179037">
    <property type="component" value="Unassembled WGS sequence"/>
</dbReference>
<dbReference type="STRING" id="1817768.A3A87_01000"/>
<evidence type="ECO:0000313" key="8">
    <source>
        <dbReference type="Proteomes" id="UP000179037"/>
    </source>
</evidence>
<reference evidence="7 8" key="1">
    <citation type="journal article" date="2016" name="Nat. Commun.">
        <title>Thousands of microbial genomes shed light on interconnected biogeochemical processes in an aquifer system.</title>
        <authorList>
            <person name="Anantharaman K."/>
            <person name="Brown C.T."/>
            <person name="Hug L.A."/>
            <person name="Sharon I."/>
            <person name="Castelle C.J."/>
            <person name="Probst A.J."/>
            <person name="Thomas B.C."/>
            <person name="Singh A."/>
            <person name="Wilkins M.J."/>
            <person name="Karaoz U."/>
            <person name="Brodie E.L."/>
            <person name="Williams K.H."/>
            <person name="Hubbard S.S."/>
            <person name="Banfield J.F."/>
        </authorList>
    </citation>
    <scope>NUCLEOTIDE SEQUENCE [LARGE SCALE GENOMIC DNA]</scope>
</reference>
<evidence type="ECO:0000259" key="4">
    <source>
        <dbReference type="Pfam" id="PF19335"/>
    </source>
</evidence>
<accession>A0A1F6TZ83</accession>
<feature type="domain" description="CusB-like beta-barrel" evidence="5">
    <location>
        <begin position="128"/>
        <end position="198"/>
    </location>
</feature>
<dbReference type="GO" id="GO:0046914">
    <property type="term" value="F:transition metal ion binding"/>
    <property type="evidence" value="ECO:0007669"/>
    <property type="project" value="TreeGrafter"/>
</dbReference>
<dbReference type="Pfam" id="PF25967">
    <property type="entry name" value="RND-MFP_C"/>
    <property type="match status" value="1"/>
</dbReference>
<dbReference type="InterPro" id="IPR058627">
    <property type="entry name" value="MdtA-like_C"/>
</dbReference>
<dbReference type="GO" id="GO:0060003">
    <property type="term" value="P:copper ion export"/>
    <property type="evidence" value="ECO:0007669"/>
    <property type="project" value="TreeGrafter"/>
</dbReference>
<evidence type="ECO:0000256" key="3">
    <source>
        <dbReference type="ARBA" id="ARBA00023065"/>
    </source>
</evidence>
<feature type="domain" description="Multidrug resistance protein MdtA-like C-terminal permuted SH3" evidence="6">
    <location>
        <begin position="205"/>
        <end position="263"/>
    </location>
</feature>
<dbReference type="Pfam" id="PF25954">
    <property type="entry name" value="Beta-barrel_RND_2"/>
    <property type="match status" value="1"/>
</dbReference>